<gene>
    <name evidence="1" type="ORF">SDC9_50275</name>
</gene>
<organism evidence="1">
    <name type="scientific">bioreactor metagenome</name>
    <dbReference type="NCBI Taxonomy" id="1076179"/>
    <lineage>
        <taxon>unclassified sequences</taxon>
        <taxon>metagenomes</taxon>
        <taxon>ecological metagenomes</taxon>
    </lineage>
</organism>
<dbReference type="AlphaFoldDB" id="A0A644WKJ5"/>
<name>A0A644WKJ5_9ZZZZ</name>
<dbReference type="EMBL" id="VSSQ01001001">
    <property type="protein sequence ID" value="MPM04008.1"/>
    <property type="molecule type" value="Genomic_DNA"/>
</dbReference>
<sequence>MPVFVGDLFREAVHGLDFSAVQGITQLAAVGAQAAPQIPLFSGEVGEGRRFADTELLQGGPGRVLRYFAGLPDGFFKSVSQRFVQRLHHPAPSLCTVNAQLSLKLH</sequence>
<reference evidence="1" key="1">
    <citation type="submission" date="2019-08" db="EMBL/GenBank/DDBJ databases">
        <authorList>
            <person name="Kucharzyk K."/>
            <person name="Murdoch R.W."/>
            <person name="Higgins S."/>
            <person name="Loffler F."/>
        </authorList>
    </citation>
    <scope>NUCLEOTIDE SEQUENCE</scope>
</reference>
<accession>A0A644WKJ5</accession>
<comment type="caution">
    <text evidence="1">The sequence shown here is derived from an EMBL/GenBank/DDBJ whole genome shotgun (WGS) entry which is preliminary data.</text>
</comment>
<evidence type="ECO:0000313" key="1">
    <source>
        <dbReference type="EMBL" id="MPM04008.1"/>
    </source>
</evidence>
<protein>
    <submittedName>
        <fullName evidence="1">Uncharacterized protein</fullName>
    </submittedName>
</protein>
<proteinExistence type="predicted"/>